<feature type="compositionally biased region" description="Polar residues" evidence="1">
    <location>
        <begin position="320"/>
        <end position="333"/>
    </location>
</feature>
<keyword evidence="2" id="KW-0732">Signal</keyword>
<name>A0A8J2WXB1_9STRA</name>
<feature type="compositionally biased region" description="Basic and acidic residues" evidence="1">
    <location>
        <begin position="338"/>
        <end position="347"/>
    </location>
</feature>
<evidence type="ECO:0008006" key="5">
    <source>
        <dbReference type="Google" id="ProtNLM"/>
    </source>
</evidence>
<evidence type="ECO:0000256" key="1">
    <source>
        <dbReference type="SAM" id="MobiDB-lite"/>
    </source>
</evidence>
<evidence type="ECO:0000256" key="2">
    <source>
        <dbReference type="SAM" id="SignalP"/>
    </source>
</evidence>
<protein>
    <recommendedName>
        <fullName evidence="5">Fe2OG dioxygenase domain-containing protein</fullName>
    </recommendedName>
</protein>
<organism evidence="3 4">
    <name type="scientific">Pelagomonas calceolata</name>
    <dbReference type="NCBI Taxonomy" id="35677"/>
    <lineage>
        <taxon>Eukaryota</taxon>
        <taxon>Sar</taxon>
        <taxon>Stramenopiles</taxon>
        <taxon>Ochrophyta</taxon>
        <taxon>Pelagophyceae</taxon>
        <taxon>Pelagomonadales</taxon>
        <taxon>Pelagomonadaceae</taxon>
        <taxon>Pelagomonas</taxon>
    </lineage>
</organism>
<dbReference type="Pfam" id="PF10014">
    <property type="entry name" value="2OG-Fe_Oxy_2"/>
    <property type="match status" value="1"/>
</dbReference>
<feature type="region of interest" description="Disordered" evidence="1">
    <location>
        <begin position="320"/>
        <end position="356"/>
    </location>
</feature>
<dbReference type="AlphaFoldDB" id="A0A8J2WXB1"/>
<dbReference type="Proteomes" id="UP000789595">
    <property type="component" value="Unassembled WGS sequence"/>
</dbReference>
<dbReference type="EMBL" id="CAKKNE010000003">
    <property type="protein sequence ID" value="CAH0371229.1"/>
    <property type="molecule type" value="Genomic_DNA"/>
</dbReference>
<dbReference type="Gene3D" id="2.60.120.620">
    <property type="entry name" value="q2cbj1_9rhob like domain"/>
    <property type="match status" value="1"/>
</dbReference>
<keyword evidence="4" id="KW-1185">Reference proteome</keyword>
<accession>A0A8J2WXB1</accession>
<evidence type="ECO:0000313" key="4">
    <source>
        <dbReference type="Proteomes" id="UP000789595"/>
    </source>
</evidence>
<comment type="caution">
    <text evidence="3">The sequence shown here is derived from an EMBL/GenBank/DDBJ whole genome shotgun (WGS) entry which is preliminary data.</text>
</comment>
<feature type="chain" id="PRO_5035178405" description="Fe2OG dioxygenase domain-containing protein" evidence="2">
    <location>
        <begin position="18"/>
        <end position="356"/>
    </location>
</feature>
<gene>
    <name evidence="3" type="ORF">PECAL_3P11600</name>
</gene>
<proteinExistence type="predicted"/>
<feature type="signal peptide" evidence="2">
    <location>
        <begin position="1"/>
        <end position="17"/>
    </location>
</feature>
<reference evidence="3" key="1">
    <citation type="submission" date="2021-11" db="EMBL/GenBank/DDBJ databases">
        <authorList>
            <consortium name="Genoscope - CEA"/>
            <person name="William W."/>
        </authorList>
    </citation>
    <scope>NUCLEOTIDE SEQUENCE</scope>
</reference>
<evidence type="ECO:0000313" key="3">
    <source>
        <dbReference type="EMBL" id="CAH0371229.1"/>
    </source>
</evidence>
<sequence>MRVVWVVAALIAAPAAGFVPAPPEVAALHLKETLNKKGFVRVPGATFPRRGIQISPAPASRRCTRRFRALLRWKGAKEEDLQLIESGAVHADVATDEGAMAFRQSAAHRLVATGTATFVPAHRPAVTKIPAKEVASAAAAKVRSKRSGNRVWPLTPPAYAASTVPVALAEVQRLFLPDAHTPQHGVNAASPHVVTDQVLIKVTKTGDGDQCPTPEGIHQDGSEVSAVTMIKRDRVTSGGETRLWSLDATTGNYCEDDECRAMHPHLPERPDASLSLGTLTLKDPWETVLFNDRALKHEVEAFDGDRPCSRCVIVGSAWKSTGESGTPSHSRVQLTRKPLKDGTDTMLRDGSLVTLE</sequence>
<dbReference type="InterPro" id="IPR018724">
    <property type="entry name" value="2OG-Fe_dioxygenase"/>
</dbReference>
<dbReference type="GO" id="GO:0051213">
    <property type="term" value="F:dioxygenase activity"/>
    <property type="evidence" value="ECO:0007669"/>
    <property type="project" value="InterPro"/>
</dbReference>